<gene>
    <name evidence="1" type="ORF">NM203_11335</name>
</gene>
<dbReference type="Proteomes" id="UP001651690">
    <property type="component" value="Unassembled WGS sequence"/>
</dbReference>
<name>A0ABT1M2V1_9MYCO</name>
<accession>A0ABT1M2V1</accession>
<evidence type="ECO:0000313" key="2">
    <source>
        <dbReference type="Proteomes" id="UP001651690"/>
    </source>
</evidence>
<organism evidence="1 2">
    <name type="scientific">Mycolicibacterium arenosum</name>
    <dbReference type="NCBI Taxonomy" id="2952157"/>
    <lineage>
        <taxon>Bacteria</taxon>
        <taxon>Bacillati</taxon>
        <taxon>Actinomycetota</taxon>
        <taxon>Actinomycetes</taxon>
        <taxon>Mycobacteriales</taxon>
        <taxon>Mycobacteriaceae</taxon>
        <taxon>Mycolicibacterium</taxon>
    </lineage>
</organism>
<proteinExistence type="predicted"/>
<comment type="caution">
    <text evidence="1">The sequence shown here is derived from an EMBL/GenBank/DDBJ whole genome shotgun (WGS) entry which is preliminary data.</text>
</comment>
<protein>
    <submittedName>
        <fullName evidence="1">Uncharacterized protein</fullName>
    </submittedName>
</protein>
<sequence length="94" mass="9996">MNTRILLADGWHDVTALTWPTFRGAPGYAAQRLDSARWLIGPVSALLAVESDDEILDAVLTVLPTAARLDGETLPDVLARLVEDVAPDSAEAAS</sequence>
<evidence type="ECO:0000313" key="1">
    <source>
        <dbReference type="EMBL" id="MCP9272777.1"/>
    </source>
</evidence>
<dbReference type="EMBL" id="JANDBD010000004">
    <property type="protein sequence ID" value="MCP9272777.1"/>
    <property type="molecule type" value="Genomic_DNA"/>
</dbReference>
<reference evidence="1 2" key="1">
    <citation type="submission" date="2022-06" db="EMBL/GenBank/DDBJ databases">
        <title>Mycolicibacterium sp. CAU 1645 isolated from seawater.</title>
        <authorList>
            <person name="Kim W."/>
        </authorList>
    </citation>
    <scope>NUCLEOTIDE SEQUENCE [LARGE SCALE GENOMIC DNA]</scope>
    <source>
        <strain evidence="1 2">CAU 1645</strain>
    </source>
</reference>
<keyword evidence="2" id="KW-1185">Reference proteome</keyword>
<dbReference type="RefSeq" id="WP_255060000.1">
    <property type="nucleotide sequence ID" value="NZ_JANDBD010000004.1"/>
</dbReference>